<dbReference type="Proteomes" id="UP001054945">
    <property type="component" value="Unassembled WGS sequence"/>
</dbReference>
<organism evidence="1 2">
    <name type="scientific">Caerostris extrusa</name>
    <name type="common">Bark spider</name>
    <name type="synonym">Caerostris bankana</name>
    <dbReference type="NCBI Taxonomy" id="172846"/>
    <lineage>
        <taxon>Eukaryota</taxon>
        <taxon>Metazoa</taxon>
        <taxon>Ecdysozoa</taxon>
        <taxon>Arthropoda</taxon>
        <taxon>Chelicerata</taxon>
        <taxon>Arachnida</taxon>
        <taxon>Araneae</taxon>
        <taxon>Araneomorphae</taxon>
        <taxon>Entelegynae</taxon>
        <taxon>Araneoidea</taxon>
        <taxon>Araneidae</taxon>
        <taxon>Caerostris</taxon>
    </lineage>
</organism>
<reference evidence="1 2" key="1">
    <citation type="submission" date="2021-06" db="EMBL/GenBank/DDBJ databases">
        <title>Caerostris extrusa draft genome.</title>
        <authorList>
            <person name="Kono N."/>
            <person name="Arakawa K."/>
        </authorList>
    </citation>
    <scope>NUCLEOTIDE SEQUENCE [LARGE SCALE GENOMIC DNA]</scope>
</reference>
<gene>
    <name evidence="1" type="ORF">CEXT_715171</name>
</gene>
<comment type="caution">
    <text evidence="1">The sequence shown here is derived from an EMBL/GenBank/DDBJ whole genome shotgun (WGS) entry which is preliminary data.</text>
</comment>
<keyword evidence="2" id="KW-1185">Reference proteome</keyword>
<dbReference type="AlphaFoldDB" id="A0AAV4WZU1"/>
<dbReference type="EMBL" id="BPLR01017064">
    <property type="protein sequence ID" value="GIY88417.1"/>
    <property type="molecule type" value="Genomic_DNA"/>
</dbReference>
<name>A0AAV4WZU1_CAEEX</name>
<protein>
    <submittedName>
        <fullName evidence="1">Uncharacterized protein</fullName>
    </submittedName>
</protein>
<accession>A0AAV4WZU1</accession>
<sequence length="162" mass="18329">MPQGKQWQLGSSVCPKESCEVSGQLSIPSTKDKYHPEACFTTFVLPEPESSSARLSFLCLQSLVRSADNSVFPPQRINTTRRPVYGVVLPEWLNGYAVQFLLRTLLLIRNANCSSHHLTLSPFCSKPSTIAWSSGCSKFFFVFSQQSGSRKRVEHMKFMYFH</sequence>
<evidence type="ECO:0000313" key="1">
    <source>
        <dbReference type="EMBL" id="GIY88417.1"/>
    </source>
</evidence>
<proteinExistence type="predicted"/>
<evidence type="ECO:0000313" key="2">
    <source>
        <dbReference type="Proteomes" id="UP001054945"/>
    </source>
</evidence>